<sequence length="429" mass="47779">MPSRPPGAIEEFLSVLEHHRLECEKAGKYGDAELAQQRMDQLKAMEMSRRKRELKSKHLAEKLGLEEAHMKELQEFHELWDQKVQEFEAHATHLQSQLAARHRAAHTEMLEKLSTDGGNVSVSSGKGAAGLRNPRWSKDLLNLRKVEQTLAKQKSYAEAEKVKAQADRLQQKEIQKWRTERESRIAFLEEQFLKKQELEMSGLLKRVASGREEQKQARKAELGRCTQRYQNVLSQLEAQHTREMMMLDKYSMRTSEGSTAGGPPSHPPGTPQPLMLHNTRTTPTSPTPPQALTSLSDPHQHRPPFAKPVSRLPLSGSKVTSISHRTSTNVPVSSARQRGNRPAGATKESAVLVLPPAAQVEQSRIMSTSTLEGSVLSASAAGSVLKTVCETGMQHQHQQQQQHHQQQGVLAVLRKEAGSGTLGEGRASY</sequence>
<name>A0A0G4FWY3_VITBC</name>
<dbReference type="PhylomeDB" id="A0A0G4FWY3"/>
<protein>
    <submittedName>
        <fullName evidence="2">Uncharacterized protein</fullName>
    </submittedName>
</protein>
<dbReference type="PANTHER" id="PTHR47026">
    <property type="entry name" value="PIGMENTOSA GTPASE REGULATOR-LIKE PROTEIN, PUTATIVE-RELATED"/>
    <property type="match status" value="1"/>
</dbReference>
<feature type="region of interest" description="Disordered" evidence="1">
    <location>
        <begin position="253"/>
        <end position="347"/>
    </location>
</feature>
<dbReference type="EMBL" id="CDMY01000518">
    <property type="protein sequence ID" value="CEM19663.1"/>
    <property type="molecule type" value="Genomic_DNA"/>
</dbReference>
<organism evidence="2 3">
    <name type="scientific">Vitrella brassicaformis (strain CCMP3155)</name>
    <dbReference type="NCBI Taxonomy" id="1169540"/>
    <lineage>
        <taxon>Eukaryota</taxon>
        <taxon>Sar</taxon>
        <taxon>Alveolata</taxon>
        <taxon>Colpodellida</taxon>
        <taxon>Vitrellaceae</taxon>
        <taxon>Vitrella</taxon>
    </lineage>
</organism>
<gene>
    <name evidence="2" type="ORF">Vbra_21759</name>
</gene>
<accession>A0A0G4FWY3</accession>
<evidence type="ECO:0000313" key="3">
    <source>
        <dbReference type="Proteomes" id="UP000041254"/>
    </source>
</evidence>
<proteinExistence type="predicted"/>
<dbReference type="VEuPathDB" id="CryptoDB:Vbra_21759"/>
<dbReference type="AlphaFoldDB" id="A0A0G4FWY3"/>
<dbReference type="OrthoDB" id="8062037at2759"/>
<dbReference type="PANTHER" id="PTHR47026:SF2">
    <property type="entry name" value="FLAGELLAR ASSOCIATED PROTEIN"/>
    <property type="match status" value="1"/>
</dbReference>
<reference evidence="2 3" key="1">
    <citation type="submission" date="2014-11" db="EMBL/GenBank/DDBJ databases">
        <authorList>
            <person name="Zhu J."/>
            <person name="Qi W."/>
            <person name="Song R."/>
        </authorList>
    </citation>
    <scope>NUCLEOTIDE SEQUENCE [LARGE SCALE GENOMIC DNA]</scope>
</reference>
<evidence type="ECO:0000313" key="2">
    <source>
        <dbReference type="EMBL" id="CEM19663.1"/>
    </source>
</evidence>
<dbReference type="OMA" id="HHRLECE"/>
<feature type="compositionally biased region" description="Polar residues" evidence="1">
    <location>
        <begin position="317"/>
        <end position="337"/>
    </location>
</feature>
<evidence type="ECO:0000256" key="1">
    <source>
        <dbReference type="SAM" id="MobiDB-lite"/>
    </source>
</evidence>
<keyword evidence="3" id="KW-1185">Reference proteome</keyword>
<dbReference type="Proteomes" id="UP000041254">
    <property type="component" value="Unassembled WGS sequence"/>
</dbReference>
<dbReference type="InParanoid" id="A0A0G4FWY3"/>